<feature type="compositionally biased region" description="Low complexity" evidence="7">
    <location>
        <begin position="106"/>
        <end position="127"/>
    </location>
</feature>
<dbReference type="EMBL" id="MVBO01000059">
    <property type="protein sequence ID" value="OZJ03982.1"/>
    <property type="molecule type" value="Genomic_DNA"/>
</dbReference>
<feature type="region of interest" description="Disordered" evidence="7">
    <location>
        <begin position="1"/>
        <end position="32"/>
    </location>
</feature>
<dbReference type="Proteomes" id="UP000242875">
    <property type="component" value="Unassembled WGS sequence"/>
</dbReference>
<keyword evidence="4" id="KW-0677">Repeat</keyword>
<dbReference type="OrthoDB" id="206213at2759"/>
<dbReference type="PANTHER" id="PTHR11501">
    <property type="entry name" value="MICROTUBULE-ASSOCIATED PROTEIN"/>
    <property type="match status" value="1"/>
</dbReference>
<dbReference type="GO" id="GO:0005874">
    <property type="term" value="C:microtubule"/>
    <property type="evidence" value="ECO:0007669"/>
    <property type="project" value="UniProtKB-KW"/>
</dbReference>
<evidence type="ECO:0000256" key="7">
    <source>
        <dbReference type="SAM" id="MobiDB-lite"/>
    </source>
</evidence>
<comment type="subcellular location">
    <subcellularLocation>
        <location evidence="1 6">Cytoplasm</location>
        <location evidence="1 6">Cytoskeleton</location>
    </subcellularLocation>
</comment>
<dbReference type="InterPro" id="IPR027324">
    <property type="entry name" value="MAP2/MAP4/Tau"/>
</dbReference>
<protein>
    <recommendedName>
        <fullName evidence="6">Microtubule-associated protein</fullName>
    </recommendedName>
</protein>
<dbReference type="GO" id="GO:0008017">
    <property type="term" value="F:microtubule binding"/>
    <property type="evidence" value="ECO:0007669"/>
    <property type="project" value="InterPro"/>
</dbReference>
<evidence type="ECO:0000256" key="3">
    <source>
        <dbReference type="ARBA" id="ARBA00022553"/>
    </source>
</evidence>
<keyword evidence="2 6" id="KW-0963">Cytoplasm</keyword>
<feature type="region of interest" description="Disordered" evidence="7">
    <location>
        <begin position="93"/>
        <end position="257"/>
    </location>
</feature>
<reference evidence="8 9" key="1">
    <citation type="journal article" date="2017" name="Mycologia">
        <title>Bifiguratus adelaidae, gen. et sp. nov., a new member of Mucoromycotina in endophytic and soil-dwelling habitats.</title>
        <authorList>
            <person name="Torres-Cruz T.J."/>
            <person name="Billingsley Tobias T.L."/>
            <person name="Almatruk M."/>
            <person name="Hesse C."/>
            <person name="Kuske C.R."/>
            <person name="Desiro A."/>
            <person name="Benucci G.M."/>
            <person name="Bonito G."/>
            <person name="Stajich J.E."/>
            <person name="Dunlap C."/>
            <person name="Arnold A.E."/>
            <person name="Porras-Alfaro A."/>
        </authorList>
    </citation>
    <scope>NUCLEOTIDE SEQUENCE [LARGE SCALE GENOMIC DNA]</scope>
    <source>
        <strain evidence="8 9">AZ0501</strain>
    </source>
</reference>
<evidence type="ECO:0000313" key="9">
    <source>
        <dbReference type="Proteomes" id="UP000242875"/>
    </source>
</evidence>
<feature type="compositionally biased region" description="Basic and acidic residues" evidence="7">
    <location>
        <begin position="183"/>
        <end position="192"/>
    </location>
</feature>
<keyword evidence="9" id="KW-1185">Reference proteome</keyword>
<organism evidence="8 9">
    <name type="scientific">Bifiguratus adelaidae</name>
    <dbReference type="NCBI Taxonomy" id="1938954"/>
    <lineage>
        <taxon>Eukaryota</taxon>
        <taxon>Fungi</taxon>
        <taxon>Fungi incertae sedis</taxon>
        <taxon>Mucoromycota</taxon>
        <taxon>Mucoromycotina</taxon>
        <taxon>Endogonomycetes</taxon>
        <taxon>Endogonales</taxon>
        <taxon>Endogonales incertae sedis</taxon>
        <taxon>Bifiguratus</taxon>
    </lineage>
</organism>
<dbReference type="PANTHER" id="PTHR11501:SF18">
    <property type="entry name" value="MICROTUBULE-ASSOCIATED PROTEIN"/>
    <property type="match status" value="1"/>
</dbReference>
<evidence type="ECO:0000313" key="8">
    <source>
        <dbReference type="EMBL" id="OZJ03982.1"/>
    </source>
</evidence>
<evidence type="ECO:0000256" key="2">
    <source>
        <dbReference type="ARBA" id="ARBA00022490"/>
    </source>
</evidence>
<comment type="caution">
    <text evidence="8">The sequence shown here is derived from an EMBL/GenBank/DDBJ whole genome shotgun (WGS) entry which is preliminary data.</text>
</comment>
<dbReference type="AlphaFoldDB" id="A0A261Y059"/>
<evidence type="ECO:0000256" key="1">
    <source>
        <dbReference type="ARBA" id="ARBA00004245"/>
    </source>
</evidence>
<evidence type="ECO:0000256" key="4">
    <source>
        <dbReference type="ARBA" id="ARBA00022737"/>
    </source>
</evidence>
<feature type="region of interest" description="Disordered" evidence="7">
    <location>
        <begin position="276"/>
        <end position="304"/>
    </location>
</feature>
<keyword evidence="3" id="KW-0597">Phosphoprotein</keyword>
<feature type="compositionally biased region" description="Polar residues" evidence="7">
    <location>
        <begin position="280"/>
        <end position="293"/>
    </location>
</feature>
<dbReference type="InterPro" id="IPR001084">
    <property type="entry name" value="MAP_tubulin-bd_rpt"/>
</dbReference>
<dbReference type="Pfam" id="PF00418">
    <property type="entry name" value="Tubulin-binding"/>
    <property type="match status" value="4"/>
</dbReference>
<name>A0A261Y059_9FUNG</name>
<dbReference type="PROSITE" id="PS00229">
    <property type="entry name" value="TAU_MAP_1"/>
    <property type="match status" value="3"/>
</dbReference>
<gene>
    <name evidence="8" type="ORF">BZG36_04044</name>
</gene>
<sequence>MSTRSSSTGSPTQTKPKLGSPGSPYSPTRPKVITSKVGSLDNIHHKPGGGTTKVASQALPRYANVQSKVGSLDNVKHKPGGGEKKVFSEKLAFQETAQAKVPPRSPSRTSSGKSSSTETSPTSPSTKASRRVSAHIIPTQKLDFSHVKSKVGSLDNAKHKPAGGTKKIFDEKPAFRSTAAPRTDTKGPESHKRNSMTSPHVLPDQKLDFSKVKSKIGSKDNIHHKPGGGQNKIFSEKLPWSESGRSTPRSPRNSVADGRQIANAEDLQAMVEILALASPRQPNTESSVNTDSNAAPLAVNHEAA</sequence>
<accession>A0A261Y059</accession>
<evidence type="ECO:0000256" key="6">
    <source>
        <dbReference type="RuleBase" id="RU000686"/>
    </source>
</evidence>
<dbReference type="PROSITE" id="PS51491">
    <property type="entry name" value="TAU_MAP_2"/>
    <property type="match status" value="3"/>
</dbReference>
<evidence type="ECO:0000256" key="5">
    <source>
        <dbReference type="ARBA" id="ARBA00023212"/>
    </source>
</evidence>
<dbReference type="GO" id="GO:0000226">
    <property type="term" value="P:microtubule cytoskeleton organization"/>
    <property type="evidence" value="ECO:0007669"/>
    <property type="project" value="TreeGrafter"/>
</dbReference>
<proteinExistence type="predicted"/>
<keyword evidence="6" id="KW-0493">Microtubule</keyword>
<feature type="compositionally biased region" description="Basic and acidic residues" evidence="7">
    <location>
        <begin position="203"/>
        <end position="223"/>
    </location>
</feature>
<feature type="compositionally biased region" description="Polar residues" evidence="7">
    <location>
        <begin position="1"/>
        <end position="15"/>
    </location>
</feature>
<keyword evidence="5 6" id="KW-0206">Cytoskeleton</keyword>
<feature type="compositionally biased region" description="Polar residues" evidence="7">
    <location>
        <begin position="243"/>
        <end position="253"/>
    </location>
</feature>